<feature type="transmembrane region" description="Helical" evidence="4">
    <location>
        <begin position="170"/>
        <end position="191"/>
    </location>
</feature>
<evidence type="ECO:0000256" key="1">
    <source>
        <dbReference type="ARBA" id="ARBA00022692"/>
    </source>
</evidence>
<feature type="transmembrane region" description="Helical" evidence="4">
    <location>
        <begin position="231"/>
        <end position="256"/>
    </location>
</feature>
<feature type="transmembrane region" description="Helical" evidence="4">
    <location>
        <begin position="355"/>
        <end position="380"/>
    </location>
</feature>
<keyword evidence="2 4" id="KW-1133">Transmembrane helix</keyword>
<keyword evidence="7" id="KW-1185">Reference proteome</keyword>
<feature type="transmembrane region" description="Helical" evidence="4">
    <location>
        <begin position="268"/>
        <end position="285"/>
    </location>
</feature>
<feature type="transmembrane region" description="Helical" evidence="4">
    <location>
        <begin position="12"/>
        <end position="39"/>
    </location>
</feature>
<dbReference type="Proteomes" id="UP000637002">
    <property type="component" value="Unassembled WGS sequence"/>
</dbReference>
<dbReference type="InterPro" id="IPR036259">
    <property type="entry name" value="MFS_trans_sf"/>
</dbReference>
<accession>A0A916XPE8</accession>
<dbReference type="PANTHER" id="PTHR11360">
    <property type="entry name" value="MONOCARBOXYLATE TRANSPORTER"/>
    <property type="match status" value="1"/>
</dbReference>
<dbReference type="AlphaFoldDB" id="A0A916XPE8"/>
<feature type="transmembrane region" description="Helical" evidence="4">
    <location>
        <begin position="318"/>
        <end position="343"/>
    </location>
</feature>
<evidence type="ECO:0000259" key="5">
    <source>
        <dbReference type="PROSITE" id="PS50850"/>
    </source>
</evidence>
<proteinExistence type="predicted"/>
<dbReference type="InterPro" id="IPR050327">
    <property type="entry name" value="Proton-linked_MCT"/>
</dbReference>
<dbReference type="PROSITE" id="PS50850">
    <property type="entry name" value="MFS"/>
    <property type="match status" value="1"/>
</dbReference>
<organism evidence="6 7">
    <name type="scientific">Chelatococcus reniformis</name>
    <dbReference type="NCBI Taxonomy" id="1494448"/>
    <lineage>
        <taxon>Bacteria</taxon>
        <taxon>Pseudomonadati</taxon>
        <taxon>Pseudomonadota</taxon>
        <taxon>Alphaproteobacteria</taxon>
        <taxon>Hyphomicrobiales</taxon>
        <taxon>Chelatococcaceae</taxon>
        <taxon>Chelatococcus</taxon>
    </lineage>
</organism>
<feature type="transmembrane region" description="Helical" evidence="4">
    <location>
        <begin position="137"/>
        <end position="158"/>
    </location>
</feature>
<evidence type="ECO:0000313" key="6">
    <source>
        <dbReference type="EMBL" id="GGC92678.1"/>
    </source>
</evidence>
<evidence type="ECO:0000256" key="4">
    <source>
        <dbReference type="SAM" id="Phobius"/>
    </source>
</evidence>
<feature type="transmembrane region" description="Helical" evidence="4">
    <location>
        <begin position="292"/>
        <end position="312"/>
    </location>
</feature>
<dbReference type="Gene3D" id="1.20.1250.20">
    <property type="entry name" value="MFS general substrate transporter like domains"/>
    <property type="match status" value="2"/>
</dbReference>
<sequence length="430" mass="44334">MGTPLFFPGWKVVAGSGIGIGFGSAVFFAAGFALLSGAIGRQFGWTQPQLAGAATLYLLAQTVMFPVCGWLLDRWGSRRIATASIALFGASLLILSQIGNSLTQFYLAFVLIGLVSAGTNVISYARAISLWFDRKRGLALGIAASAQALGAFSIPIVMQALIAQSGWPTAVLVLAAFELLICLPLVALLVLDSPAPYGLLPDGGEALPERPAPQAPAVQLRMAAVVRTATFWKLAIGFALMGASLYAIITNVAYVLTQLGGRSLAEVALIQAFAGVAVLVGRIGFGLMLDRLHAPVVAIIALAFSAVCFLVYGTSASFAVLLVGGIIGGLAIGGESDLLPYLAGRYFGTEAVSKVFGWFLFAFFLGGAVAPVVFAWALAAYPGSGAPLYALAALQIVPALLFLSLGRYREASAPSVGGIDGKPVADVAGA</sequence>
<feature type="transmembrane region" description="Helical" evidence="4">
    <location>
        <begin position="386"/>
        <end position="405"/>
    </location>
</feature>
<dbReference type="SUPFAM" id="SSF103473">
    <property type="entry name" value="MFS general substrate transporter"/>
    <property type="match status" value="1"/>
</dbReference>
<reference evidence="6" key="1">
    <citation type="journal article" date="2014" name="Int. J. Syst. Evol. Microbiol.">
        <title>Complete genome sequence of Corynebacterium casei LMG S-19264T (=DSM 44701T), isolated from a smear-ripened cheese.</title>
        <authorList>
            <consortium name="US DOE Joint Genome Institute (JGI-PGF)"/>
            <person name="Walter F."/>
            <person name="Albersmeier A."/>
            <person name="Kalinowski J."/>
            <person name="Ruckert C."/>
        </authorList>
    </citation>
    <scope>NUCLEOTIDE SEQUENCE</scope>
    <source>
        <strain evidence="6">CGMCC 1.12919</strain>
    </source>
</reference>
<feature type="domain" description="Major facilitator superfamily (MFS) profile" evidence="5">
    <location>
        <begin position="9"/>
        <end position="410"/>
    </location>
</feature>
<dbReference type="InterPro" id="IPR011701">
    <property type="entry name" value="MFS"/>
</dbReference>
<dbReference type="GO" id="GO:0022857">
    <property type="term" value="F:transmembrane transporter activity"/>
    <property type="evidence" value="ECO:0007669"/>
    <property type="project" value="InterPro"/>
</dbReference>
<feature type="transmembrane region" description="Helical" evidence="4">
    <location>
        <begin position="51"/>
        <end position="72"/>
    </location>
</feature>
<dbReference type="PANTHER" id="PTHR11360:SF290">
    <property type="entry name" value="MONOCARBOXYLATE MFS PERMEASE"/>
    <property type="match status" value="1"/>
</dbReference>
<evidence type="ECO:0000313" key="7">
    <source>
        <dbReference type="Proteomes" id="UP000637002"/>
    </source>
</evidence>
<feature type="transmembrane region" description="Helical" evidence="4">
    <location>
        <begin position="105"/>
        <end position="125"/>
    </location>
</feature>
<protein>
    <submittedName>
        <fullName evidence="6">MFS transporter</fullName>
    </submittedName>
</protein>
<keyword evidence="3 4" id="KW-0472">Membrane</keyword>
<evidence type="ECO:0000256" key="3">
    <source>
        <dbReference type="ARBA" id="ARBA00023136"/>
    </source>
</evidence>
<comment type="caution">
    <text evidence="6">The sequence shown here is derived from an EMBL/GenBank/DDBJ whole genome shotgun (WGS) entry which is preliminary data.</text>
</comment>
<name>A0A916XPE8_9HYPH</name>
<feature type="transmembrane region" description="Helical" evidence="4">
    <location>
        <begin position="79"/>
        <end position="99"/>
    </location>
</feature>
<dbReference type="InterPro" id="IPR020846">
    <property type="entry name" value="MFS_dom"/>
</dbReference>
<keyword evidence="1 4" id="KW-0812">Transmembrane</keyword>
<reference evidence="6" key="2">
    <citation type="submission" date="2020-09" db="EMBL/GenBank/DDBJ databases">
        <authorList>
            <person name="Sun Q."/>
            <person name="Zhou Y."/>
        </authorList>
    </citation>
    <scope>NUCLEOTIDE SEQUENCE</scope>
    <source>
        <strain evidence="6">CGMCC 1.12919</strain>
    </source>
</reference>
<evidence type="ECO:0000256" key="2">
    <source>
        <dbReference type="ARBA" id="ARBA00022989"/>
    </source>
</evidence>
<dbReference type="EMBL" id="BMGG01000013">
    <property type="protein sequence ID" value="GGC92678.1"/>
    <property type="molecule type" value="Genomic_DNA"/>
</dbReference>
<dbReference type="RefSeq" id="WP_188612696.1">
    <property type="nucleotide sequence ID" value="NZ_BMGG01000013.1"/>
</dbReference>
<gene>
    <name evidence="6" type="ORF">GCM10010994_58140</name>
</gene>
<dbReference type="Pfam" id="PF07690">
    <property type="entry name" value="MFS_1"/>
    <property type="match status" value="1"/>
</dbReference>